<dbReference type="Proteomes" id="UP001163846">
    <property type="component" value="Unassembled WGS sequence"/>
</dbReference>
<evidence type="ECO:0000313" key="3">
    <source>
        <dbReference type="Proteomes" id="UP001163846"/>
    </source>
</evidence>
<name>A0AA38UAD8_9AGAR</name>
<comment type="caution">
    <text evidence="2">The sequence shown here is derived from an EMBL/GenBank/DDBJ whole genome shotgun (WGS) entry which is preliminary data.</text>
</comment>
<keyword evidence="1" id="KW-0732">Signal</keyword>
<organism evidence="2 3">
    <name type="scientific">Lentinula raphanica</name>
    <dbReference type="NCBI Taxonomy" id="153919"/>
    <lineage>
        <taxon>Eukaryota</taxon>
        <taxon>Fungi</taxon>
        <taxon>Dikarya</taxon>
        <taxon>Basidiomycota</taxon>
        <taxon>Agaricomycotina</taxon>
        <taxon>Agaricomycetes</taxon>
        <taxon>Agaricomycetidae</taxon>
        <taxon>Agaricales</taxon>
        <taxon>Marasmiineae</taxon>
        <taxon>Omphalotaceae</taxon>
        <taxon>Lentinula</taxon>
    </lineage>
</organism>
<dbReference type="AlphaFoldDB" id="A0AA38UAD8"/>
<proteinExistence type="predicted"/>
<keyword evidence="3" id="KW-1185">Reference proteome</keyword>
<evidence type="ECO:0000313" key="2">
    <source>
        <dbReference type="EMBL" id="KAJ3831827.1"/>
    </source>
</evidence>
<sequence>MPTILASSFFSLLCFSSLHLLSSLPTTYAAPAPDFQRGSTAVRNPVIYEPPYRAPGSNVYPVASSHGHHVQPSIVDVAPGGPGQRYGSYYGHVPPSSSYYSSADVDASYQSHGSYHGGGLDAHHESTPIVGQNVAHEPQFLDLDELQSGLGISVELYFSLCGTPHLYRSWMTSFYPKKISEQVKHMYFQEKISPAILAQTWLSTITENQ</sequence>
<protein>
    <submittedName>
        <fullName evidence="2">Uncharacterized protein</fullName>
    </submittedName>
</protein>
<reference evidence="2" key="1">
    <citation type="submission" date="2022-08" db="EMBL/GenBank/DDBJ databases">
        <authorList>
            <consortium name="DOE Joint Genome Institute"/>
            <person name="Min B."/>
            <person name="Riley R."/>
            <person name="Sierra-Patev S."/>
            <person name="Naranjo-Ortiz M."/>
            <person name="Looney B."/>
            <person name="Konkel Z."/>
            <person name="Slot J.C."/>
            <person name="Sakamoto Y."/>
            <person name="Steenwyk J.L."/>
            <person name="Rokas A."/>
            <person name="Carro J."/>
            <person name="Camarero S."/>
            <person name="Ferreira P."/>
            <person name="Molpeceres G."/>
            <person name="Ruiz-Duenas F.J."/>
            <person name="Serrano A."/>
            <person name="Henrissat B."/>
            <person name="Drula E."/>
            <person name="Hughes K.W."/>
            <person name="Mata J.L."/>
            <person name="Ishikawa N.K."/>
            <person name="Vargas-Isla R."/>
            <person name="Ushijima S."/>
            <person name="Smith C.A."/>
            <person name="Ahrendt S."/>
            <person name="Andreopoulos W."/>
            <person name="He G."/>
            <person name="Labutti K."/>
            <person name="Lipzen A."/>
            <person name="Ng V."/>
            <person name="Sandor L."/>
            <person name="Barry K."/>
            <person name="Martinez A.T."/>
            <person name="Xiao Y."/>
            <person name="Gibbons J.G."/>
            <person name="Terashima K."/>
            <person name="Hibbett D.S."/>
            <person name="Grigoriev I.V."/>
        </authorList>
    </citation>
    <scope>NUCLEOTIDE SEQUENCE</scope>
    <source>
        <strain evidence="2">TFB9207</strain>
    </source>
</reference>
<accession>A0AA38UAD8</accession>
<dbReference type="EMBL" id="MU807210">
    <property type="protein sequence ID" value="KAJ3831827.1"/>
    <property type="molecule type" value="Genomic_DNA"/>
</dbReference>
<evidence type="ECO:0000256" key="1">
    <source>
        <dbReference type="SAM" id="SignalP"/>
    </source>
</evidence>
<gene>
    <name evidence="2" type="ORF">F5878DRAFT_46791</name>
</gene>
<feature type="signal peptide" evidence="1">
    <location>
        <begin position="1"/>
        <end position="29"/>
    </location>
</feature>
<feature type="chain" id="PRO_5041257034" evidence="1">
    <location>
        <begin position="30"/>
        <end position="209"/>
    </location>
</feature>